<evidence type="ECO:0000256" key="1">
    <source>
        <dbReference type="SAM" id="SignalP"/>
    </source>
</evidence>
<dbReference type="AlphaFoldDB" id="A0A444LLN0"/>
<feature type="chain" id="PRO_5019101078" description="SGNH/GDSL hydrolase family protein" evidence="1">
    <location>
        <begin position="28"/>
        <end position="274"/>
    </location>
</feature>
<sequence>MKRLKNAVKAALLVVSALLTTSSASFAQTKPTVQTTGIERPESIIYIGNSFFYFNNGISGFISRILAAADPEYKLRSAQVTISGSGFDWHDVGSYFRPNAVGRYTIDSKNVVTFNNPERLFDLAIMMDCSQCPVHPQLKDLFYEYATKHSETVRKNGAEPVFFMSWAYLDKPEMTEQLAEAYTRIGNENKALVIPAGLAFARSVKERPDIVLYMADKRHPTPEGSYLAALTTYAAIFNKNPIGLSYTAGFDENIAKYLQTVAWETTNQYLQRGK</sequence>
<dbReference type="GO" id="GO:0016788">
    <property type="term" value="F:hydrolase activity, acting on ester bonds"/>
    <property type="evidence" value="ECO:0007669"/>
    <property type="project" value="UniProtKB-ARBA"/>
</dbReference>
<dbReference type="SUPFAM" id="SSF52266">
    <property type="entry name" value="SGNH hydrolase"/>
    <property type="match status" value="1"/>
</dbReference>
<dbReference type="RefSeq" id="WP_128441049.1">
    <property type="nucleotide sequence ID" value="NZ_SBIP01000001.1"/>
</dbReference>
<accession>A0A444LLN0</accession>
<dbReference type="InterPro" id="IPR036514">
    <property type="entry name" value="SGNH_hydro_sf"/>
</dbReference>
<protein>
    <recommendedName>
        <fullName evidence="4">SGNH/GDSL hydrolase family protein</fullName>
    </recommendedName>
</protein>
<dbReference type="Proteomes" id="UP000287687">
    <property type="component" value="Unassembled WGS sequence"/>
</dbReference>
<dbReference type="EMBL" id="SBIP01000001">
    <property type="protein sequence ID" value="RWX81223.1"/>
    <property type="molecule type" value="Genomic_DNA"/>
</dbReference>
<reference evidence="2 3" key="1">
    <citation type="submission" date="2019-01" db="EMBL/GenBank/DDBJ databases">
        <title>The draft genome of Rhizobium sp. 24NR.</title>
        <authorList>
            <person name="Liu L."/>
            <person name="Liang L."/>
            <person name="Shi S."/>
            <person name="Xu L."/>
            <person name="Wang X."/>
            <person name="Li L."/>
            <person name="Zhang X."/>
        </authorList>
    </citation>
    <scope>NUCLEOTIDE SEQUENCE [LARGE SCALE GENOMIC DNA]</scope>
    <source>
        <strain evidence="2 3">24NR</strain>
    </source>
</reference>
<evidence type="ECO:0008006" key="4">
    <source>
        <dbReference type="Google" id="ProtNLM"/>
    </source>
</evidence>
<dbReference type="OrthoDB" id="9792428at2"/>
<evidence type="ECO:0000313" key="2">
    <source>
        <dbReference type="EMBL" id="RWX81223.1"/>
    </source>
</evidence>
<organism evidence="2 3">
    <name type="scientific">Neorhizobium lilium</name>
    <dbReference type="NCBI Taxonomy" id="2503024"/>
    <lineage>
        <taxon>Bacteria</taxon>
        <taxon>Pseudomonadati</taxon>
        <taxon>Pseudomonadota</taxon>
        <taxon>Alphaproteobacteria</taxon>
        <taxon>Hyphomicrobiales</taxon>
        <taxon>Rhizobiaceae</taxon>
        <taxon>Rhizobium/Agrobacterium group</taxon>
        <taxon>Neorhizobium</taxon>
    </lineage>
</organism>
<name>A0A444LLN0_9HYPH</name>
<keyword evidence="1" id="KW-0732">Signal</keyword>
<comment type="caution">
    <text evidence="2">The sequence shown here is derived from an EMBL/GenBank/DDBJ whole genome shotgun (WGS) entry which is preliminary data.</text>
</comment>
<evidence type="ECO:0000313" key="3">
    <source>
        <dbReference type="Proteomes" id="UP000287687"/>
    </source>
</evidence>
<gene>
    <name evidence="2" type="ORF">EPK99_02555</name>
</gene>
<feature type="signal peptide" evidence="1">
    <location>
        <begin position="1"/>
        <end position="27"/>
    </location>
</feature>
<keyword evidence="3" id="KW-1185">Reference proteome</keyword>
<proteinExistence type="predicted"/>
<dbReference type="Gene3D" id="3.40.50.1110">
    <property type="entry name" value="SGNH hydrolase"/>
    <property type="match status" value="1"/>
</dbReference>